<dbReference type="OrthoDB" id="9937288at2"/>
<organism evidence="1 2">
    <name type="scientific">Chryseobacterium lathyri</name>
    <dbReference type="NCBI Taxonomy" id="395933"/>
    <lineage>
        <taxon>Bacteria</taxon>
        <taxon>Pseudomonadati</taxon>
        <taxon>Bacteroidota</taxon>
        <taxon>Flavobacteriia</taxon>
        <taxon>Flavobacteriales</taxon>
        <taxon>Weeksellaceae</taxon>
        <taxon>Chryseobacterium group</taxon>
        <taxon>Chryseobacterium</taxon>
    </lineage>
</organism>
<protein>
    <submittedName>
        <fullName evidence="1">Uncharacterized protein</fullName>
    </submittedName>
</protein>
<evidence type="ECO:0000313" key="2">
    <source>
        <dbReference type="Proteomes" id="UP000321150"/>
    </source>
</evidence>
<comment type="caution">
    <text evidence="1">The sequence shown here is derived from an EMBL/GenBank/DDBJ whole genome shotgun (WGS) entry which is preliminary data.</text>
</comment>
<evidence type="ECO:0000313" key="1">
    <source>
        <dbReference type="EMBL" id="GEN73909.1"/>
    </source>
</evidence>
<sequence>MRKINNEVAQILKEFLKIEFNEYKHILVDECFELMPGKYFLKLTVVCENYSFRILRESKDIEGTKIIINYIPKIGILKNLNTKEGYLFNQFPHSIIIRDENRFLVNLKSSIIFFTEKHKSIINKREIDELRWITSNYIAGIKSQDSDYLRYKIYEGLINLYNYFTPNDFISLSTLPILFSYPYSHPYIKQIVNNDLSSVDFEQRMNDELNKYGGVVNSIDTKSSFYSDEVVIVFKYSDLDLDSFLENIFFKFFTITRNVNHRLNSFYWEKDIEGFFTLYLNANRELIEREIFPEIEVKLNSNAHVKEISDISMVYDLFQDDYYLGLNRMCEYVLELKSNESLTWNQNIAISYCIELYLNCFIRLNFSKKDFLDFNKYLSQKWQLFLLSDQELISNAYATISEMYQKFERLYLVNENSLNENFSSKVDNWISSDSFLEEIDAISESMDNFLHKKENIFISSAILSGFSDNTKYAFLEGFLFKFFGLMGLDTESKIYITYIINRLSNETEFN</sequence>
<reference evidence="1 2" key="1">
    <citation type="submission" date="2019-07" db="EMBL/GenBank/DDBJ databases">
        <title>Whole genome shotgun sequence of Chryseobacterium lathyri NBRC 105250.</title>
        <authorList>
            <person name="Hosoyama A."/>
            <person name="Uohara A."/>
            <person name="Ohji S."/>
            <person name="Ichikawa N."/>
        </authorList>
    </citation>
    <scope>NUCLEOTIDE SEQUENCE [LARGE SCALE GENOMIC DNA]</scope>
    <source>
        <strain evidence="1 2">NBRC 105250</strain>
    </source>
</reference>
<name>A0A511YFD1_9FLAO</name>
<accession>A0A511YFD1</accession>
<gene>
    <name evidence="1" type="ORF">CLA01_39810</name>
</gene>
<dbReference type="EMBL" id="BJYI01000022">
    <property type="protein sequence ID" value="GEN73909.1"/>
    <property type="molecule type" value="Genomic_DNA"/>
</dbReference>
<proteinExistence type="predicted"/>
<dbReference type="Proteomes" id="UP000321150">
    <property type="component" value="Unassembled WGS sequence"/>
</dbReference>
<dbReference type="AlphaFoldDB" id="A0A511YFD1"/>
<dbReference type="RefSeq" id="WP_146897225.1">
    <property type="nucleotide sequence ID" value="NZ_BJYI01000022.1"/>
</dbReference>